<gene>
    <name evidence="2" type="ORF">Pan44_07150</name>
</gene>
<accession>A0A517S9B3</accession>
<evidence type="ECO:0000256" key="1">
    <source>
        <dbReference type="SAM" id="MobiDB-lite"/>
    </source>
</evidence>
<feature type="compositionally biased region" description="Acidic residues" evidence="1">
    <location>
        <begin position="122"/>
        <end position="136"/>
    </location>
</feature>
<reference evidence="2 3" key="1">
    <citation type="submission" date="2019-02" db="EMBL/GenBank/DDBJ databases">
        <title>Deep-cultivation of Planctomycetes and their phenomic and genomic characterization uncovers novel biology.</title>
        <authorList>
            <person name="Wiegand S."/>
            <person name="Jogler M."/>
            <person name="Boedeker C."/>
            <person name="Pinto D."/>
            <person name="Vollmers J."/>
            <person name="Rivas-Marin E."/>
            <person name="Kohn T."/>
            <person name="Peeters S.H."/>
            <person name="Heuer A."/>
            <person name="Rast P."/>
            <person name="Oberbeckmann S."/>
            <person name="Bunk B."/>
            <person name="Jeske O."/>
            <person name="Meyerdierks A."/>
            <person name="Storesund J.E."/>
            <person name="Kallscheuer N."/>
            <person name="Luecker S."/>
            <person name="Lage O.M."/>
            <person name="Pohl T."/>
            <person name="Merkel B.J."/>
            <person name="Hornburger P."/>
            <person name="Mueller R.-W."/>
            <person name="Bruemmer F."/>
            <person name="Labrenz M."/>
            <person name="Spormann A.M."/>
            <person name="Op den Camp H."/>
            <person name="Overmann J."/>
            <person name="Amann R."/>
            <person name="Jetten M.S.M."/>
            <person name="Mascher T."/>
            <person name="Medema M.H."/>
            <person name="Devos D.P."/>
            <person name="Kaster A.-K."/>
            <person name="Ovreas L."/>
            <person name="Rohde M."/>
            <person name="Galperin M.Y."/>
            <person name="Jogler C."/>
        </authorList>
    </citation>
    <scope>NUCLEOTIDE SEQUENCE [LARGE SCALE GENOMIC DNA]</scope>
    <source>
        <strain evidence="2 3">Pan44</strain>
    </source>
</reference>
<dbReference type="InParanoid" id="A0A517S9B3"/>
<protein>
    <submittedName>
        <fullName evidence="2">Uncharacterized protein</fullName>
    </submittedName>
</protein>
<evidence type="ECO:0000313" key="2">
    <source>
        <dbReference type="EMBL" id="QDT52703.1"/>
    </source>
</evidence>
<proteinExistence type="predicted"/>
<feature type="compositionally biased region" description="Low complexity" evidence="1">
    <location>
        <begin position="108"/>
        <end position="121"/>
    </location>
</feature>
<keyword evidence="3" id="KW-1185">Reference proteome</keyword>
<dbReference type="KEGG" id="ccos:Pan44_07150"/>
<evidence type="ECO:0000313" key="3">
    <source>
        <dbReference type="Proteomes" id="UP000315700"/>
    </source>
</evidence>
<organism evidence="2 3">
    <name type="scientific">Caulifigura coniformis</name>
    <dbReference type="NCBI Taxonomy" id="2527983"/>
    <lineage>
        <taxon>Bacteria</taxon>
        <taxon>Pseudomonadati</taxon>
        <taxon>Planctomycetota</taxon>
        <taxon>Planctomycetia</taxon>
        <taxon>Planctomycetales</taxon>
        <taxon>Planctomycetaceae</taxon>
        <taxon>Caulifigura</taxon>
    </lineage>
</organism>
<dbReference type="Proteomes" id="UP000315700">
    <property type="component" value="Chromosome"/>
</dbReference>
<name>A0A517S9B3_9PLAN</name>
<dbReference type="RefSeq" id="WP_145027280.1">
    <property type="nucleotide sequence ID" value="NZ_CP036271.1"/>
</dbReference>
<dbReference type="AlphaFoldDB" id="A0A517S9B3"/>
<sequence>MAAWHYDLFLVATGPLDSGPLKARLSRDLPVLKSPTSKLLLWGDAEGDRIDFWVDHTPPQFLARFDLRTPSDSFRRLVLDVAREFSLQLLNAEDGEIAGNDAALTADMRASAAHAAATNPPAEDEENGEQGEDEEP</sequence>
<dbReference type="EMBL" id="CP036271">
    <property type="protein sequence ID" value="QDT52703.1"/>
    <property type="molecule type" value="Genomic_DNA"/>
</dbReference>
<feature type="region of interest" description="Disordered" evidence="1">
    <location>
        <begin position="108"/>
        <end position="136"/>
    </location>
</feature>